<accession>A0A8X7BLD1</accession>
<comment type="caution">
    <text evidence="1">The sequence shown here is derived from an EMBL/GenBank/DDBJ whole genome shotgun (WGS) entry which is preliminary data.</text>
</comment>
<organism evidence="1 2">
    <name type="scientific">Trichonephila clavipes</name>
    <name type="common">Golden silk orbweaver</name>
    <name type="synonym">Nephila clavipes</name>
    <dbReference type="NCBI Taxonomy" id="2585209"/>
    <lineage>
        <taxon>Eukaryota</taxon>
        <taxon>Metazoa</taxon>
        <taxon>Ecdysozoa</taxon>
        <taxon>Arthropoda</taxon>
        <taxon>Chelicerata</taxon>
        <taxon>Arachnida</taxon>
        <taxon>Araneae</taxon>
        <taxon>Araneomorphae</taxon>
        <taxon>Entelegynae</taxon>
        <taxon>Araneoidea</taxon>
        <taxon>Nephilidae</taxon>
        <taxon>Trichonephila</taxon>
    </lineage>
</organism>
<evidence type="ECO:0000313" key="2">
    <source>
        <dbReference type="Proteomes" id="UP000887159"/>
    </source>
</evidence>
<sequence>MQKYFTDINFVRKVWRIIMDYGNFFCASYRTLGVGKENCFICFFVCFFVVPFFPPPCVFGRLGSVNNVFLTESLRRLVGCQPFRGNVSPGEKPFQFITSFLAEAGEQFEQTCPRNSWPGPQFFLNHLSTRVRLR</sequence>
<dbReference type="EMBL" id="BMAU01021426">
    <property type="protein sequence ID" value="GFY34637.1"/>
    <property type="molecule type" value="Genomic_DNA"/>
</dbReference>
<evidence type="ECO:0000313" key="1">
    <source>
        <dbReference type="EMBL" id="GFY34637.1"/>
    </source>
</evidence>
<dbReference type="AlphaFoldDB" id="A0A8X7BLD1"/>
<protein>
    <submittedName>
        <fullName evidence="1">Uncharacterized protein</fullName>
    </submittedName>
</protein>
<keyword evidence="2" id="KW-1185">Reference proteome</keyword>
<dbReference type="Proteomes" id="UP000887159">
    <property type="component" value="Unassembled WGS sequence"/>
</dbReference>
<proteinExistence type="predicted"/>
<reference evidence="1" key="1">
    <citation type="submission" date="2020-08" db="EMBL/GenBank/DDBJ databases">
        <title>Multicomponent nature underlies the extraordinary mechanical properties of spider dragline silk.</title>
        <authorList>
            <person name="Kono N."/>
            <person name="Nakamura H."/>
            <person name="Mori M."/>
            <person name="Yoshida Y."/>
            <person name="Ohtoshi R."/>
            <person name="Malay A.D."/>
            <person name="Moran D.A.P."/>
            <person name="Tomita M."/>
            <person name="Numata K."/>
            <person name="Arakawa K."/>
        </authorList>
    </citation>
    <scope>NUCLEOTIDE SEQUENCE</scope>
</reference>
<name>A0A8X7BLD1_TRICX</name>
<gene>
    <name evidence="1" type="ORF">TNCV_1373281</name>
</gene>